<evidence type="ECO:0000256" key="2">
    <source>
        <dbReference type="ARBA" id="ARBA00023002"/>
    </source>
</evidence>
<dbReference type="InterPro" id="IPR057326">
    <property type="entry name" value="KR_dom"/>
</dbReference>
<dbReference type="PANTHER" id="PTHR48107:SF7">
    <property type="entry name" value="RE15974P"/>
    <property type="match status" value="1"/>
</dbReference>
<dbReference type="Gene3D" id="3.40.50.720">
    <property type="entry name" value="NAD(P)-binding Rossmann-like Domain"/>
    <property type="match status" value="1"/>
</dbReference>
<dbReference type="SUPFAM" id="SSF51735">
    <property type="entry name" value="NAD(P)-binding Rossmann-fold domains"/>
    <property type="match status" value="1"/>
</dbReference>
<dbReference type="AlphaFoldDB" id="A0A1N7MYI9"/>
<evidence type="ECO:0000313" key="4">
    <source>
        <dbReference type="EMBL" id="SIS91177.1"/>
    </source>
</evidence>
<dbReference type="OrthoDB" id="154414at2"/>
<dbReference type="GO" id="GO:0016614">
    <property type="term" value="F:oxidoreductase activity, acting on CH-OH group of donors"/>
    <property type="evidence" value="ECO:0007669"/>
    <property type="project" value="UniProtKB-ARBA"/>
</dbReference>
<dbReference type="InterPro" id="IPR002347">
    <property type="entry name" value="SDR_fam"/>
</dbReference>
<keyword evidence="2" id="KW-0560">Oxidoreductase</keyword>
<accession>A0A1N7MYI9</accession>
<dbReference type="SMART" id="SM00822">
    <property type="entry name" value="PKS_KR"/>
    <property type="match status" value="1"/>
</dbReference>
<evidence type="ECO:0000256" key="1">
    <source>
        <dbReference type="ARBA" id="ARBA00006484"/>
    </source>
</evidence>
<dbReference type="RefSeq" id="WP_076400848.1">
    <property type="nucleotide sequence ID" value="NZ_FTOA01000004.1"/>
</dbReference>
<dbReference type="PRINTS" id="PR00081">
    <property type="entry name" value="GDHRDH"/>
</dbReference>
<sequence>MSPQKTALVIGGSRGIGAATAERLARDGFAVALSYTRNAAEADAVAARITAAGGQALIVQADISTPSDVQTLMAAPVAAWGGLDVVVLSAGVFATAPMASIDDATIDRLIATNLTGAVYVLRAAAGLVRDGGRIITLSTSVVGSNMETYGLYAATKAAVETLTRILSKELRGRQITVNAVAPGPTATDLFLTGKSPELVERLAKMPPLERLGTPDDIAAAIAFLAGPDGGWINGQILRANGGLV</sequence>
<keyword evidence="5" id="KW-1185">Reference proteome</keyword>
<reference evidence="4 5" key="1">
    <citation type="submission" date="2017-01" db="EMBL/GenBank/DDBJ databases">
        <authorList>
            <person name="Mah S.A."/>
            <person name="Swanson W.J."/>
            <person name="Moy G.W."/>
            <person name="Vacquier V.D."/>
        </authorList>
    </citation>
    <scope>NUCLEOTIDE SEQUENCE [LARGE SCALE GENOMIC DNA]</scope>
    <source>
        <strain evidence="4 5">DSM 11589</strain>
    </source>
</reference>
<gene>
    <name evidence="4" type="ORF">SAMN05421779_104438</name>
</gene>
<name>A0A1N7MYI9_9PROT</name>
<feature type="domain" description="Ketoreductase" evidence="3">
    <location>
        <begin position="5"/>
        <end position="185"/>
    </location>
</feature>
<protein>
    <submittedName>
        <fullName evidence="4">3-oxoacyl-[acyl-carrier protein] reductase</fullName>
    </submittedName>
</protein>
<dbReference type="Pfam" id="PF13561">
    <property type="entry name" value="adh_short_C2"/>
    <property type="match status" value="1"/>
</dbReference>
<comment type="similarity">
    <text evidence="1">Belongs to the short-chain dehydrogenases/reductases (SDR) family.</text>
</comment>
<dbReference type="FunFam" id="3.40.50.720:FF:000084">
    <property type="entry name" value="Short-chain dehydrogenase reductase"/>
    <property type="match status" value="1"/>
</dbReference>
<dbReference type="EMBL" id="FTOA01000004">
    <property type="protein sequence ID" value="SIS91177.1"/>
    <property type="molecule type" value="Genomic_DNA"/>
</dbReference>
<evidence type="ECO:0000259" key="3">
    <source>
        <dbReference type="SMART" id="SM00822"/>
    </source>
</evidence>
<proteinExistence type="inferred from homology"/>
<dbReference type="STRING" id="80876.SAMN05421779_104438"/>
<dbReference type="PRINTS" id="PR00080">
    <property type="entry name" value="SDRFAMILY"/>
</dbReference>
<evidence type="ECO:0000313" key="5">
    <source>
        <dbReference type="Proteomes" id="UP000185678"/>
    </source>
</evidence>
<dbReference type="PANTHER" id="PTHR48107">
    <property type="entry name" value="NADPH-DEPENDENT ALDEHYDE REDUCTASE-LIKE PROTEIN, CHLOROPLASTIC-RELATED"/>
    <property type="match status" value="1"/>
</dbReference>
<dbReference type="Proteomes" id="UP000185678">
    <property type="component" value="Unassembled WGS sequence"/>
</dbReference>
<dbReference type="InterPro" id="IPR036291">
    <property type="entry name" value="NAD(P)-bd_dom_sf"/>
</dbReference>
<organism evidence="4 5">
    <name type="scientific">Insolitispirillum peregrinum</name>
    <dbReference type="NCBI Taxonomy" id="80876"/>
    <lineage>
        <taxon>Bacteria</taxon>
        <taxon>Pseudomonadati</taxon>
        <taxon>Pseudomonadota</taxon>
        <taxon>Alphaproteobacteria</taxon>
        <taxon>Rhodospirillales</taxon>
        <taxon>Novispirillaceae</taxon>
        <taxon>Insolitispirillum</taxon>
    </lineage>
</organism>